<gene>
    <name evidence="2" type="ORF">HID58_013453</name>
</gene>
<name>A0ABQ8E6Q8_BRANA</name>
<feature type="region of interest" description="Disordered" evidence="1">
    <location>
        <begin position="185"/>
        <end position="212"/>
    </location>
</feature>
<sequence length="326" mass="36182">MVSRRWDPGRDDGDLVIVDEELVEMNRRSTLRLRQFAKGMGKRDRGSLRKQRIQMDQISILIIIKMNSQVNQDIISDLSIIGVALQIKKSGGVCFEYGIEKSEIRVFWSVILSSCIRFLCEKKITSINYGGSGFVGDYSACEKNAQNQEVDQVLSEDEKNAETEDLAKKQGTRTRLFKPVRGFVSPRKRAPAKTGTRKGDNSKQAESKGASNPKSGYAKNYFMDQALLVVRFRGQSLAIGYELLVSWFEILVGLCGNECVIASTFGIGLSVLVVMSCGQWLEGFQGAYLNEILDAKRYSWMRVALSGGVYMGGIGQGVLDPGVNEV</sequence>
<accession>A0ABQ8E6Q8</accession>
<evidence type="ECO:0000256" key="1">
    <source>
        <dbReference type="SAM" id="MobiDB-lite"/>
    </source>
</evidence>
<protein>
    <submittedName>
        <fullName evidence="2">Uncharacterized protein</fullName>
    </submittedName>
</protein>
<reference evidence="2 3" key="1">
    <citation type="submission" date="2021-05" db="EMBL/GenBank/DDBJ databases">
        <title>Genome Assembly of Synthetic Allotetraploid Brassica napus Reveals Homoeologous Exchanges between Subgenomes.</title>
        <authorList>
            <person name="Davis J.T."/>
        </authorList>
    </citation>
    <scope>NUCLEOTIDE SEQUENCE [LARGE SCALE GENOMIC DNA]</scope>
    <source>
        <strain evidence="3">cv. Da-Ae</strain>
        <tissue evidence="2">Seedling</tissue>
    </source>
</reference>
<dbReference type="EMBL" id="JAGKQM010000003">
    <property type="protein sequence ID" value="KAH0936336.1"/>
    <property type="molecule type" value="Genomic_DNA"/>
</dbReference>
<proteinExistence type="predicted"/>
<organism evidence="2 3">
    <name type="scientific">Brassica napus</name>
    <name type="common">Rape</name>
    <dbReference type="NCBI Taxonomy" id="3708"/>
    <lineage>
        <taxon>Eukaryota</taxon>
        <taxon>Viridiplantae</taxon>
        <taxon>Streptophyta</taxon>
        <taxon>Embryophyta</taxon>
        <taxon>Tracheophyta</taxon>
        <taxon>Spermatophyta</taxon>
        <taxon>Magnoliopsida</taxon>
        <taxon>eudicotyledons</taxon>
        <taxon>Gunneridae</taxon>
        <taxon>Pentapetalae</taxon>
        <taxon>rosids</taxon>
        <taxon>malvids</taxon>
        <taxon>Brassicales</taxon>
        <taxon>Brassicaceae</taxon>
        <taxon>Brassiceae</taxon>
        <taxon>Brassica</taxon>
    </lineage>
</organism>
<keyword evidence="3" id="KW-1185">Reference proteome</keyword>
<evidence type="ECO:0000313" key="2">
    <source>
        <dbReference type="EMBL" id="KAH0936336.1"/>
    </source>
</evidence>
<feature type="compositionally biased region" description="Basic and acidic residues" evidence="1">
    <location>
        <begin position="197"/>
        <end position="206"/>
    </location>
</feature>
<comment type="caution">
    <text evidence="2">The sequence shown here is derived from an EMBL/GenBank/DDBJ whole genome shotgun (WGS) entry which is preliminary data.</text>
</comment>
<evidence type="ECO:0000313" key="3">
    <source>
        <dbReference type="Proteomes" id="UP000824890"/>
    </source>
</evidence>
<dbReference type="Proteomes" id="UP000824890">
    <property type="component" value="Unassembled WGS sequence"/>
</dbReference>